<feature type="transmembrane region" description="Helical" evidence="1">
    <location>
        <begin position="64"/>
        <end position="84"/>
    </location>
</feature>
<name>A0A511W7C2_9BACI</name>
<dbReference type="EMBL" id="BJYA01000012">
    <property type="protein sequence ID" value="GEN45973.1"/>
    <property type="molecule type" value="Genomic_DNA"/>
</dbReference>
<comment type="caution">
    <text evidence="2">The sequence shown here is derived from an EMBL/GenBank/DDBJ whole genome shotgun (WGS) entry which is preliminary data.</text>
</comment>
<dbReference type="AlphaFoldDB" id="A0A511W7C2"/>
<dbReference type="InterPro" id="IPR024399">
    <property type="entry name" value="DUF2628"/>
</dbReference>
<keyword evidence="1" id="KW-0812">Transmembrane</keyword>
<evidence type="ECO:0000313" key="2">
    <source>
        <dbReference type="EMBL" id="GEN45973.1"/>
    </source>
</evidence>
<organism evidence="2 3">
    <name type="scientific">Alkalibacillus haloalkaliphilus</name>
    <dbReference type="NCBI Taxonomy" id="94136"/>
    <lineage>
        <taxon>Bacteria</taxon>
        <taxon>Bacillati</taxon>
        <taxon>Bacillota</taxon>
        <taxon>Bacilli</taxon>
        <taxon>Bacillales</taxon>
        <taxon>Bacillaceae</taxon>
        <taxon>Alkalibacillus</taxon>
    </lineage>
</organism>
<dbReference type="Proteomes" id="UP000321440">
    <property type="component" value="Unassembled WGS sequence"/>
</dbReference>
<keyword evidence="1" id="KW-1133">Transmembrane helix</keyword>
<protein>
    <recommendedName>
        <fullName evidence="4">DUF2628 domain-containing protein</fullName>
    </recommendedName>
</protein>
<feature type="transmembrane region" description="Helical" evidence="1">
    <location>
        <begin position="42"/>
        <end position="58"/>
    </location>
</feature>
<keyword evidence="3" id="KW-1185">Reference proteome</keyword>
<dbReference type="OrthoDB" id="2920451at2"/>
<gene>
    <name evidence="2" type="ORF">AHA02nite_17490</name>
</gene>
<reference evidence="2 3" key="1">
    <citation type="submission" date="2019-07" db="EMBL/GenBank/DDBJ databases">
        <title>Whole genome shotgun sequence of Alkalibacillus haloalkaliphilus NBRC 103110.</title>
        <authorList>
            <person name="Hosoyama A."/>
            <person name="Uohara A."/>
            <person name="Ohji S."/>
            <person name="Ichikawa N."/>
        </authorList>
    </citation>
    <scope>NUCLEOTIDE SEQUENCE [LARGE SCALE GENOMIC DNA]</scope>
    <source>
        <strain evidence="2 3">NBRC 103110</strain>
    </source>
</reference>
<dbReference type="RefSeq" id="WP_146816373.1">
    <property type="nucleotide sequence ID" value="NZ_BJYA01000012.1"/>
</dbReference>
<feature type="transmembrane region" description="Helical" evidence="1">
    <location>
        <begin position="148"/>
        <end position="169"/>
    </location>
</feature>
<evidence type="ECO:0000313" key="3">
    <source>
        <dbReference type="Proteomes" id="UP000321440"/>
    </source>
</evidence>
<evidence type="ECO:0008006" key="4">
    <source>
        <dbReference type="Google" id="ProtNLM"/>
    </source>
</evidence>
<feature type="transmembrane region" description="Helical" evidence="1">
    <location>
        <begin position="91"/>
        <end position="111"/>
    </location>
</feature>
<accession>A0A511W7C2</accession>
<keyword evidence="1" id="KW-0472">Membrane</keyword>
<evidence type="ECO:0000256" key="1">
    <source>
        <dbReference type="SAM" id="Phobius"/>
    </source>
</evidence>
<dbReference type="Pfam" id="PF10947">
    <property type="entry name" value="DUF2628"/>
    <property type="match status" value="1"/>
</dbReference>
<sequence>MSSQTGPRIFRMDEELVEDYIGKKYWYYIKSFTDMNRKQSKLSWNFAAFLFGVMWLAYRKMYRHAVAFAFLKVVIVGVLVYRQLHEHSTDWFLLAIVGVIFATHLIIGALGNQFYMVHVYRNVKILAYTPVSREAQVTGAEKTGQTSLLSSVLALLALAVVSMALLIVVDAIEDRIEEAQPVGVEPRSYYSPVDIVSRSTIEGDGRTVGEVLENQFMFGQWNTNDLEGVTEEVVYNGTLLQRDEIYEVTLVFEVNPHAYQAVMSEVLVDGYLLTGDEAWNLLNNLFK</sequence>
<proteinExistence type="predicted"/>